<dbReference type="EMBL" id="JAGIKZ010000001">
    <property type="protein sequence ID" value="MBP2239867.1"/>
    <property type="molecule type" value="Genomic_DNA"/>
</dbReference>
<organism evidence="2 3">
    <name type="scientific">Cytobacillus eiseniae</name>
    <dbReference type="NCBI Taxonomy" id="762947"/>
    <lineage>
        <taxon>Bacteria</taxon>
        <taxon>Bacillati</taxon>
        <taxon>Bacillota</taxon>
        <taxon>Bacilli</taxon>
        <taxon>Bacillales</taxon>
        <taxon>Bacillaceae</taxon>
        <taxon>Cytobacillus</taxon>
    </lineage>
</organism>
<keyword evidence="1" id="KW-0812">Transmembrane</keyword>
<keyword evidence="1" id="KW-0472">Membrane</keyword>
<reference evidence="2 3" key="1">
    <citation type="submission" date="2021-03" db="EMBL/GenBank/DDBJ databases">
        <title>Genomic Encyclopedia of Type Strains, Phase IV (KMG-IV): sequencing the most valuable type-strain genomes for metagenomic binning, comparative biology and taxonomic classification.</title>
        <authorList>
            <person name="Goeker M."/>
        </authorList>
    </citation>
    <scope>NUCLEOTIDE SEQUENCE [LARGE SCALE GENOMIC DNA]</scope>
    <source>
        <strain evidence="2 3">DSM 26675</strain>
    </source>
</reference>
<dbReference type="Proteomes" id="UP001519293">
    <property type="component" value="Unassembled WGS sequence"/>
</dbReference>
<feature type="transmembrane region" description="Helical" evidence="1">
    <location>
        <begin position="130"/>
        <end position="148"/>
    </location>
</feature>
<accession>A0ABS4RDE6</accession>
<dbReference type="RefSeq" id="WP_066394156.1">
    <property type="nucleotide sequence ID" value="NZ_JAGIKZ010000001.1"/>
</dbReference>
<evidence type="ECO:0000256" key="1">
    <source>
        <dbReference type="SAM" id="Phobius"/>
    </source>
</evidence>
<proteinExistence type="predicted"/>
<name>A0ABS4RDE6_9BACI</name>
<keyword evidence="3" id="KW-1185">Reference proteome</keyword>
<gene>
    <name evidence="2" type="ORF">J2Z40_000420</name>
</gene>
<evidence type="ECO:0000313" key="3">
    <source>
        <dbReference type="Proteomes" id="UP001519293"/>
    </source>
</evidence>
<feature type="transmembrane region" description="Helical" evidence="1">
    <location>
        <begin position="97"/>
        <end position="118"/>
    </location>
</feature>
<feature type="transmembrane region" description="Helical" evidence="1">
    <location>
        <begin position="12"/>
        <end position="33"/>
    </location>
</feature>
<feature type="transmembrane region" description="Helical" evidence="1">
    <location>
        <begin position="63"/>
        <end position="85"/>
    </location>
</feature>
<protein>
    <submittedName>
        <fullName evidence="2">Uncharacterized protein</fullName>
    </submittedName>
</protein>
<evidence type="ECO:0000313" key="2">
    <source>
        <dbReference type="EMBL" id="MBP2239867.1"/>
    </source>
</evidence>
<sequence>MKLFLKNRENKFEFMIYVYFGLMLLLYFGFIFLDNQRLNKSDLWLSKSLLTEVDVENISRLGMWASSFEFTFLALFIITMSIIIFRYRKNIKILNCFLIVNTILFIGIMALSYIIFLITSLPIGNLLQPLFAPVYFLGGLFIYLLWISKKRLIK</sequence>
<keyword evidence="1" id="KW-1133">Transmembrane helix</keyword>
<comment type="caution">
    <text evidence="2">The sequence shown here is derived from an EMBL/GenBank/DDBJ whole genome shotgun (WGS) entry which is preliminary data.</text>
</comment>